<evidence type="ECO:0000313" key="2">
    <source>
        <dbReference type="Proteomes" id="UP000033804"/>
    </source>
</evidence>
<dbReference type="KEGG" id="vg:26517894"/>
<dbReference type="RefSeq" id="YP_009189596.1">
    <property type="nucleotide sequence ID" value="NC_028676.1"/>
</dbReference>
<reference evidence="1 2" key="1">
    <citation type="journal article" date="2015" name="J. Virol.">
        <title>Sinorhizobium meliloti Phage ?M9 Defines a New Group of T4 Superfamily Phages with Unusual Genomic Features but a Common T=16 Capsid.</title>
        <authorList>
            <person name="Johnson M.C."/>
            <person name="Tatum K.B."/>
            <person name="Lynn J.S."/>
            <person name="Brewer T.E."/>
            <person name="Lu S."/>
            <person name="Washburn B.K."/>
            <person name="Stroupe M.E."/>
            <person name="Jones K.M."/>
        </authorList>
    </citation>
    <scope>NUCLEOTIDE SEQUENCE [LARGE SCALE GENOMIC DNA]</scope>
</reference>
<keyword evidence="2" id="KW-1185">Reference proteome</keyword>
<dbReference type="GeneID" id="26517894"/>
<gene>
    <name evidence="1" type="ORF">Sm_phiM9_215</name>
</gene>
<evidence type="ECO:0000313" key="1">
    <source>
        <dbReference type="EMBL" id="AKE44842.1"/>
    </source>
</evidence>
<reference evidence="2" key="2">
    <citation type="submission" date="2015-03" db="EMBL/GenBank/DDBJ databases">
        <title>The genome and structure of Sinorhizobium meliloti phage phiM9.</title>
        <authorList>
            <person name="Johnson M.C."/>
            <person name="Tatum K.B."/>
            <person name="Lynn J.S."/>
            <person name="Brewer T.E."/>
            <person name="Washburn B.K."/>
            <person name="Stroupe M.E."/>
            <person name="Jones K.M."/>
        </authorList>
    </citation>
    <scope>NUCLEOTIDE SEQUENCE [LARGE SCALE GENOMIC DNA]</scope>
</reference>
<accession>A0A0F6R544</accession>
<protein>
    <submittedName>
        <fullName evidence="1">Uncharacterized protein</fullName>
    </submittedName>
</protein>
<organism evidence="1 2">
    <name type="scientific">Sinorhizobium phage phiM9</name>
    <dbReference type="NCBI Taxonomy" id="1636182"/>
    <lineage>
        <taxon>Viruses</taxon>
        <taxon>Duplodnaviria</taxon>
        <taxon>Heunggongvirae</taxon>
        <taxon>Uroviricota</taxon>
        <taxon>Caudoviricetes</taxon>
        <taxon>Pootjesviridae</taxon>
        <taxon>Emnonavirus</taxon>
        <taxon>Emnonavirus phiM9</taxon>
    </lineage>
</organism>
<sequence>MQMVSVNASLMNAAS</sequence>
<proteinExistence type="predicted"/>
<dbReference type="Proteomes" id="UP000033804">
    <property type="component" value="Segment"/>
</dbReference>
<name>A0A0F6R544_9CAUD</name>
<dbReference type="EMBL" id="KP881232">
    <property type="protein sequence ID" value="AKE44842.1"/>
    <property type="molecule type" value="Genomic_DNA"/>
</dbReference>